<sequence>MIGKHIKRASICAAAIALWQAPALAECPDSALQSTADSFNALSQPGTDVAETLETVDSLIEVCPNDPHVLKIAAITYASAPSPDAETSVGRLTTSLNLIYRMWDNLDGNPTRYATDQNGKKVLIGFLDLYEIEKQMLNGLLQAEQISGVQSTFTHPQEEEDAGAECKPMDTTMVSLASTWIQQQGDHPGAYSLMDHMIAKCEADLADPRYTKMLGYRAKAMLASIQRDPGQDGALEKAAQAKVDSERFVELFGGYDNVGWLKSNDLALEQATAAAVMANQTFTLSRELFLPPQLGSPEAKHALALMFDKAWADDAEDGLSGGYKSYRELVSTAYDLTKSLDAPAPARQMLFEAAKAHADGEVRAPGNESLEPPPDFLYKWVKSAELE</sequence>
<name>A0A059FHZ1_9PROT</name>
<dbReference type="EMBL" id="ARYJ01000002">
    <property type="protein sequence ID" value="KCZ90146.1"/>
    <property type="molecule type" value="Genomic_DNA"/>
</dbReference>
<reference evidence="2 3" key="1">
    <citation type="journal article" date="2014" name="Antonie Van Leeuwenhoek">
        <title>Hyphomonas beringensis sp. nov. and Hyphomonas chukchiensis sp. nov., isolated from surface seawater of the Bering Sea and Chukchi Sea.</title>
        <authorList>
            <person name="Li C."/>
            <person name="Lai Q."/>
            <person name="Li G."/>
            <person name="Dong C."/>
            <person name="Wang J."/>
            <person name="Liao Y."/>
            <person name="Shao Z."/>
        </authorList>
    </citation>
    <scope>NUCLEOTIDE SEQUENCE [LARGE SCALE GENOMIC DNA]</scope>
    <source>
        <strain evidence="2 3">VP2</strain>
    </source>
</reference>
<dbReference type="RefSeq" id="WP_035578113.1">
    <property type="nucleotide sequence ID" value="NZ_ARYJ01000002.1"/>
</dbReference>
<feature type="signal peptide" evidence="1">
    <location>
        <begin position="1"/>
        <end position="25"/>
    </location>
</feature>
<keyword evidence="1" id="KW-0732">Signal</keyword>
<protein>
    <recommendedName>
        <fullName evidence="4">Lipoprotein</fullName>
    </recommendedName>
</protein>
<evidence type="ECO:0000313" key="3">
    <source>
        <dbReference type="Proteomes" id="UP000024816"/>
    </source>
</evidence>
<dbReference type="AlphaFoldDB" id="A0A059FHZ1"/>
<dbReference type="PATRIC" id="fig|1280952.3.peg.587"/>
<organism evidence="2 3">
    <name type="scientific">Hyphomonas jannaschiana VP2</name>
    <dbReference type="NCBI Taxonomy" id="1280952"/>
    <lineage>
        <taxon>Bacteria</taxon>
        <taxon>Pseudomonadati</taxon>
        <taxon>Pseudomonadota</taxon>
        <taxon>Alphaproteobacteria</taxon>
        <taxon>Hyphomonadales</taxon>
        <taxon>Hyphomonadaceae</taxon>
        <taxon>Hyphomonas</taxon>
    </lineage>
</organism>
<dbReference type="STRING" id="1280952.HJA_02926"/>
<evidence type="ECO:0000256" key="1">
    <source>
        <dbReference type="SAM" id="SignalP"/>
    </source>
</evidence>
<proteinExistence type="predicted"/>
<gene>
    <name evidence="2" type="ORF">HJA_02926</name>
</gene>
<accession>A0A059FHZ1</accession>
<evidence type="ECO:0000313" key="2">
    <source>
        <dbReference type="EMBL" id="KCZ90146.1"/>
    </source>
</evidence>
<comment type="caution">
    <text evidence="2">The sequence shown here is derived from an EMBL/GenBank/DDBJ whole genome shotgun (WGS) entry which is preliminary data.</text>
</comment>
<keyword evidence="3" id="KW-1185">Reference proteome</keyword>
<feature type="chain" id="PRO_5001577407" description="Lipoprotein" evidence="1">
    <location>
        <begin position="26"/>
        <end position="387"/>
    </location>
</feature>
<dbReference type="Proteomes" id="UP000024816">
    <property type="component" value="Unassembled WGS sequence"/>
</dbReference>
<evidence type="ECO:0008006" key="4">
    <source>
        <dbReference type="Google" id="ProtNLM"/>
    </source>
</evidence>